<dbReference type="Pfam" id="PF00126">
    <property type="entry name" value="HTH_1"/>
    <property type="match status" value="1"/>
</dbReference>
<sequence>MDLKRVDLNLLVALDALLAERSVTRAAERLSIGQSAMSSTLGRLRKLFDDPVLVRDGRALVPTPLALSLEVPVRRVLAEVERVLAHADGFDPAVDERTFTILASDFVVMTFLQPLLAHLSLVAPNVRFSVLAPAEGFEDELRRNRVDAVIVPKEALPDHRRFRHQVLFRDRYICVVDKDNPSIGGSVTLEDLRTQPYLAWGTAGGLPSLVEIQLDAMAVERRTDLVTTMGITPFVVQGTRLIAIIPARLAAYPAIRRELRVLEPPVPLAGFSETLLWTDLNDEDAGHRWMRQVFSEHAATLGSVVEEERSAQ</sequence>
<dbReference type="GO" id="GO:0003700">
    <property type="term" value="F:DNA-binding transcription factor activity"/>
    <property type="evidence" value="ECO:0007669"/>
    <property type="project" value="InterPro"/>
</dbReference>
<keyword evidence="7" id="KW-1185">Reference proteome</keyword>
<reference evidence="6 7" key="1">
    <citation type="submission" date="2016-06" db="EMBL/GenBank/DDBJ databases">
        <authorList>
            <person name="Olsen C.W."/>
            <person name="Carey S."/>
            <person name="Hinshaw L."/>
            <person name="Karasin A.I."/>
        </authorList>
    </citation>
    <scope>NUCLEOTIDE SEQUENCE [LARGE SCALE GENOMIC DNA]</scope>
    <source>
        <strain evidence="6 7">LZ-22</strain>
    </source>
</reference>
<evidence type="ECO:0000313" key="6">
    <source>
        <dbReference type="EMBL" id="SDB87967.1"/>
    </source>
</evidence>
<organism evidence="6 7">
    <name type="scientific">Raineyella antarctica</name>
    <dbReference type="NCBI Taxonomy" id="1577474"/>
    <lineage>
        <taxon>Bacteria</taxon>
        <taxon>Bacillati</taxon>
        <taxon>Actinomycetota</taxon>
        <taxon>Actinomycetes</taxon>
        <taxon>Propionibacteriales</taxon>
        <taxon>Propionibacteriaceae</taxon>
        <taxon>Raineyella</taxon>
    </lineage>
</organism>
<dbReference type="InterPro" id="IPR050389">
    <property type="entry name" value="LysR-type_TF"/>
</dbReference>
<dbReference type="Pfam" id="PF03466">
    <property type="entry name" value="LysR_substrate"/>
    <property type="match status" value="1"/>
</dbReference>
<dbReference type="InterPro" id="IPR005119">
    <property type="entry name" value="LysR_subst-bd"/>
</dbReference>
<dbReference type="AlphaFoldDB" id="A0A1G6H0X6"/>
<accession>A0A1G6H0X6</accession>
<proteinExistence type="inferred from homology"/>
<keyword evidence="3 6" id="KW-0238">DNA-binding</keyword>
<dbReference type="SUPFAM" id="SSF46785">
    <property type="entry name" value="Winged helix' DNA-binding domain"/>
    <property type="match status" value="1"/>
</dbReference>
<dbReference type="Proteomes" id="UP000199086">
    <property type="component" value="Unassembled WGS sequence"/>
</dbReference>
<dbReference type="CDD" id="cd08417">
    <property type="entry name" value="PBP2_Nitroaromatics_like"/>
    <property type="match status" value="1"/>
</dbReference>
<evidence type="ECO:0000256" key="3">
    <source>
        <dbReference type="ARBA" id="ARBA00023125"/>
    </source>
</evidence>
<dbReference type="STRING" id="1577474.GA0111570_10623"/>
<evidence type="ECO:0000256" key="4">
    <source>
        <dbReference type="ARBA" id="ARBA00023163"/>
    </source>
</evidence>
<dbReference type="RefSeq" id="WP_092610317.1">
    <property type="nucleotide sequence ID" value="NZ_FMYF01000006.1"/>
</dbReference>
<keyword evidence="2" id="KW-0805">Transcription regulation</keyword>
<dbReference type="PANTHER" id="PTHR30118:SF15">
    <property type="entry name" value="TRANSCRIPTIONAL REGULATORY PROTEIN"/>
    <property type="match status" value="1"/>
</dbReference>
<dbReference type="InterPro" id="IPR036390">
    <property type="entry name" value="WH_DNA-bd_sf"/>
</dbReference>
<dbReference type="Gene3D" id="3.40.190.10">
    <property type="entry name" value="Periplasmic binding protein-like II"/>
    <property type="match status" value="2"/>
</dbReference>
<dbReference type="GO" id="GO:0003677">
    <property type="term" value="F:DNA binding"/>
    <property type="evidence" value="ECO:0007669"/>
    <property type="project" value="UniProtKB-KW"/>
</dbReference>
<keyword evidence="4" id="KW-0804">Transcription</keyword>
<dbReference type="InterPro" id="IPR000847">
    <property type="entry name" value="LysR_HTH_N"/>
</dbReference>
<evidence type="ECO:0000259" key="5">
    <source>
        <dbReference type="PROSITE" id="PS50931"/>
    </source>
</evidence>
<evidence type="ECO:0000256" key="2">
    <source>
        <dbReference type="ARBA" id="ARBA00023015"/>
    </source>
</evidence>
<protein>
    <submittedName>
        <fullName evidence="6">DNA-binding transcriptional regulator, LysR family</fullName>
    </submittedName>
</protein>
<comment type="similarity">
    <text evidence="1">Belongs to the LysR transcriptional regulatory family.</text>
</comment>
<dbReference type="InterPro" id="IPR036388">
    <property type="entry name" value="WH-like_DNA-bd_sf"/>
</dbReference>
<evidence type="ECO:0000313" key="7">
    <source>
        <dbReference type="Proteomes" id="UP000199086"/>
    </source>
</evidence>
<evidence type="ECO:0000256" key="1">
    <source>
        <dbReference type="ARBA" id="ARBA00009437"/>
    </source>
</evidence>
<dbReference type="EMBL" id="FMYF01000006">
    <property type="protein sequence ID" value="SDB87967.1"/>
    <property type="molecule type" value="Genomic_DNA"/>
</dbReference>
<dbReference type="SUPFAM" id="SSF53850">
    <property type="entry name" value="Periplasmic binding protein-like II"/>
    <property type="match status" value="1"/>
</dbReference>
<dbReference type="InterPro" id="IPR037402">
    <property type="entry name" value="YidZ_PBP2"/>
</dbReference>
<dbReference type="Gene3D" id="1.10.10.10">
    <property type="entry name" value="Winged helix-like DNA-binding domain superfamily/Winged helix DNA-binding domain"/>
    <property type="match status" value="1"/>
</dbReference>
<dbReference type="PROSITE" id="PS50931">
    <property type="entry name" value="HTH_LYSR"/>
    <property type="match status" value="1"/>
</dbReference>
<dbReference type="PANTHER" id="PTHR30118">
    <property type="entry name" value="HTH-TYPE TRANSCRIPTIONAL REGULATOR LEUO-RELATED"/>
    <property type="match status" value="1"/>
</dbReference>
<gene>
    <name evidence="6" type="ORF">GA0111570_10623</name>
</gene>
<dbReference type="OrthoDB" id="8717159at2"/>
<name>A0A1G6H0X6_9ACTN</name>
<feature type="domain" description="HTH lysR-type" evidence="5">
    <location>
        <begin position="6"/>
        <end position="63"/>
    </location>
</feature>